<feature type="compositionally biased region" description="Low complexity" evidence="1">
    <location>
        <begin position="938"/>
        <end position="951"/>
    </location>
</feature>
<dbReference type="AlphaFoldDB" id="A0A1I8JQR9"/>
<dbReference type="WBParaSite" id="snap_masked-unitig_37738-processed-gene-0.1-mRNA-1">
    <property type="protein sequence ID" value="snap_masked-unitig_37738-processed-gene-0.1-mRNA-1"/>
    <property type="gene ID" value="snap_masked-unitig_37738-processed-gene-0.1"/>
</dbReference>
<feature type="region of interest" description="Disordered" evidence="1">
    <location>
        <begin position="478"/>
        <end position="524"/>
    </location>
</feature>
<feature type="compositionally biased region" description="Low complexity" evidence="1">
    <location>
        <begin position="494"/>
        <end position="504"/>
    </location>
</feature>
<proteinExistence type="predicted"/>
<name>A0A1I8JQR9_9PLAT</name>
<dbReference type="InterPro" id="IPR016163">
    <property type="entry name" value="Ald_DH_C"/>
</dbReference>
<dbReference type="GO" id="GO:0016620">
    <property type="term" value="F:oxidoreductase activity, acting on the aldehyde or oxo group of donors, NAD or NADP as acceptor"/>
    <property type="evidence" value="ECO:0007669"/>
    <property type="project" value="InterPro"/>
</dbReference>
<reference evidence="3" key="1">
    <citation type="submission" date="2016-11" db="UniProtKB">
        <authorList>
            <consortium name="WormBaseParasite"/>
        </authorList>
    </citation>
    <scope>IDENTIFICATION</scope>
</reference>
<evidence type="ECO:0000313" key="3">
    <source>
        <dbReference type="WBParaSite" id="snap_masked-unitig_37738-processed-gene-0.1-mRNA-1"/>
    </source>
</evidence>
<organism evidence="2 3">
    <name type="scientific">Macrostomum lignano</name>
    <dbReference type="NCBI Taxonomy" id="282301"/>
    <lineage>
        <taxon>Eukaryota</taxon>
        <taxon>Metazoa</taxon>
        <taxon>Spiralia</taxon>
        <taxon>Lophotrochozoa</taxon>
        <taxon>Platyhelminthes</taxon>
        <taxon>Rhabditophora</taxon>
        <taxon>Macrostomorpha</taxon>
        <taxon>Macrostomida</taxon>
        <taxon>Macrostomidae</taxon>
        <taxon>Macrostomum</taxon>
    </lineage>
</organism>
<feature type="region of interest" description="Disordered" evidence="1">
    <location>
        <begin position="817"/>
        <end position="836"/>
    </location>
</feature>
<protein>
    <submittedName>
        <fullName evidence="3">ANK_REP_REGION domain-containing protein</fullName>
    </submittedName>
</protein>
<feature type="compositionally biased region" description="Low complexity" evidence="1">
    <location>
        <begin position="894"/>
        <end position="927"/>
    </location>
</feature>
<feature type="region of interest" description="Disordered" evidence="1">
    <location>
        <begin position="439"/>
        <end position="462"/>
    </location>
</feature>
<dbReference type="Gene3D" id="3.40.309.10">
    <property type="entry name" value="Aldehyde Dehydrogenase, Chain A, domain 2"/>
    <property type="match status" value="1"/>
</dbReference>
<feature type="region of interest" description="Disordered" evidence="1">
    <location>
        <begin position="1078"/>
        <end position="1102"/>
    </location>
</feature>
<keyword evidence="2" id="KW-1185">Reference proteome</keyword>
<sequence length="1159" mass="122367">MPTDLKRIMQSASYPADVEQSLEPLLRWLRGHPGLGRQVRPFRSGQFVGDTAAAATPLASPWSCWRCVVRGLAGAEQSSGRDLCHRPRRRPTSAADLDSIDALLADAVEPAAFPTAAVPSSWQSSAGRGRCSTVSGGLLPAWLPAAASAWHRWARPTPPPCPAACSPAMAAEANWPAGRLEFLPGIGAIPQQTVGACGSGAAAVRAAAKALEAAAFRASPSAASISVRHRSALRFGPPADDLAIAVARRLQRPAGRDAQAAAAAGVSGRRFPRPAVERMSRPARLDRPLVCLDAGAARCPRARSGTAAAFGQRHCEGASSVGFIAPTVLTGPQPSDRLLQTPHAGPLAVALVFRSAAEALKLAAAGGLPADSVTLHCQRSSLLWELIPGFSPAASVWAASAGARAGAQVRSGLDSVALRMSKMKLRVLEVSVGICPLASSQPQPLKRPGHRPVRQPKRPRSDAAACLAELADRCPRRLRASLPTRRNRRRARLRAAGPRSPASGRARRSACRPGHRRGRSSRHGRHANCFDWSPWPLLCEFRLPWQRPAPGRPKLCSACRRPALPTSWRRRRLRQPNFAPACWQLGRLRSACSGGNRADFAGHLGGWRSGAAAGRRLLFCPDDSDSAPELDELRLCLCRQSAPSQISCRHLSPLLLPLAALLLLLASTGPRAAHSAPAAAGALYQASDHVTPLKFDDLRAVVYSGERRRTGCCSCTTGTAATASTSRPTFKRFASDVKGLLVAHHGGPGRDRLGRFSPTVMTHYGLNGCPCPAAVHSTATPSWEQTKYFLFALNSEANLMVDQLLESAAAVCASAGASASRSRRQQPGAPIARRASPGRLSRRLILDSLPSLSLRWRLKRRSERFGRPASAGFPQPGSGSRREPRPRAGANPPASMSFAASLRAAAPTASAAGARRDAPSPSDSSASHGEPSRDAGRLRSASSGARVSGRGPPQACRQTRRRPAVRDFVRLLTPALSAMSLELGASPPLPPWRLRSREPRPLATALADAGFPTRPPDAGFSCAAPKPFLRGYPCSLWQLFHTLTAVRFATPAPPAACDAPSCAASIIACLLLPRLPPRKTSSKGTRGMERRSAPSRPPGVELPARFRPLALCSGMRRGCPSADANAAAFTASLPTGGAAGPAHPEATVDFAKPAISPST</sequence>
<feature type="compositionally biased region" description="Basic residues" evidence="1">
    <location>
        <begin position="505"/>
        <end position="524"/>
    </location>
</feature>
<feature type="compositionally biased region" description="Basic residues" evidence="1">
    <location>
        <begin position="447"/>
        <end position="458"/>
    </location>
</feature>
<accession>A0A1I8JQR9</accession>
<evidence type="ECO:0000313" key="2">
    <source>
        <dbReference type="Proteomes" id="UP000095280"/>
    </source>
</evidence>
<evidence type="ECO:0000256" key="1">
    <source>
        <dbReference type="SAM" id="MobiDB-lite"/>
    </source>
</evidence>
<dbReference type="Proteomes" id="UP000095280">
    <property type="component" value="Unplaced"/>
</dbReference>
<feature type="region of interest" description="Disordered" evidence="1">
    <location>
        <begin position="1136"/>
        <end position="1159"/>
    </location>
</feature>
<feature type="region of interest" description="Disordered" evidence="1">
    <location>
        <begin position="866"/>
        <end position="962"/>
    </location>
</feature>